<dbReference type="OrthoDB" id="6493944at2759"/>
<evidence type="ECO:0000256" key="3">
    <source>
        <dbReference type="ARBA" id="ARBA00022989"/>
    </source>
</evidence>
<dbReference type="AlphaFoldDB" id="A0A9K3D7U6"/>
<dbReference type="PANTHER" id="PTHR10283">
    <property type="entry name" value="SOLUTE CARRIER FAMILY 13 MEMBER"/>
    <property type="match status" value="1"/>
</dbReference>
<feature type="transmembrane region" description="Helical" evidence="5">
    <location>
        <begin position="91"/>
        <end position="112"/>
    </location>
</feature>
<dbReference type="Proteomes" id="UP000265618">
    <property type="component" value="Unassembled WGS sequence"/>
</dbReference>
<reference evidence="6 7" key="1">
    <citation type="journal article" date="2018" name="PLoS ONE">
        <title>The draft genome of Kipferlia bialata reveals reductive genome evolution in fornicate parasites.</title>
        <authorList>
            <person name="Tanifuji G."/>
            <person name="Takabayashi S."/>
            <person name="Kume K."/>
            <person name="Takagi M."/>
            <person name="Nakayama T."/>
            <person name="Kamikawa R."/>
            <person name="Inagaki Y."/>
            <person name="Hashimoto T."/>
        </authorList>
    </citation>
    <scope>NUCLEOTIDE SEQUENCE [LARGE SCALE GENOMIC DNA]</scope>
    <source>
        <strain evidence="6">NY0173</strain>
    </source>
</reference>
<dbReference type="InterPro" id="IPR001898">
    <property type="entry name" value="SLC13A/DASS"/>
</dbReference>
<dbReference type="GO" id="GO:0005310">
    <property type="term" value="F:dicarboxylic acid transmembrane transporter activity"/>
    <property type="evidence" value="ECO:0007669"/>
    <property type="project" value="UniProtKB-ARBA"/>
</dbReference>
<gene>
    <name evidence="6" type="ORF">KIPB_013422</name>
</gene>
<dbReference type="EMBL" id="BDIP01006357">
    <property type="protein sequence ID" value="GIQ90579.1"/>
    <property type="molecule type" value="Genomic_DNA"/>
</dbReference>
<name>A0A9K3D7U6_9EUKA</name>
<evidence type="ECO:0000256" key="2">
    <source>
        <dbReference type="ARBA" id="ARBA00022692"/>
    </source>
</evidence>
<keyword evidence="3 5" id="KW-1133">Transmembrane helix</keyword>
<proteinExistence type="predicted"/>
<accession>A0A9K3D7U6</accession>
<dbReference type="GO" id="GO:0005886">
    <property type="term" value="C:plasma membrane"/>
    <property type="evidence" value="ECO:0007669"/>
    <property type="project" value="TreeGrafter"/>
</dbReference>
<evidence type="ECO:0000256" key="4">
    <source>
        <dbReference type="ARBA" id="ARBA00023136"/>
    </source>
</evidence>
<feature type="non-terminal residue" evidence="6">
    <location>
        <position position="1"/>
    </location>
</feature>
<keyword evidence="2 5" id="KW-0812">Transmembrane</keyword>
<evidence type="ECO:0000313" key="6">
    <source>
        <dbReference type="EMBL" id="GIQ90579.1"/>
    </source>
</evidence>
<sequence>ALLLGTAYSASIGGMATLIGTPPNLVLSLIFSEAFVGVDGVITFSKWLLFGFPLSMLFVMVLYTFFVAFYIKDIKGLTVPVDQLKVEYKRLGSLSFEESIVLTVFAALAIMWTTRSDLALGSVTVPGWSRVFPEPSFIKDGTVAMVVSLLLFFIPSKHKVLVRSEAEEEVQARMKTNE</sequence>
<organism evidence="6 7">
    <name type="scientific">Kipferlia bialata</name>
    <dbReference type="NCBI Taxonomy" id="797122"/>
    <lineage>
        <taxon>Eukaryota</taxon>
        <taxon>Metamonada</taxon>
        <taxon>Carpediemonas-like organisms</taxon>
        <taxon>Kipferlia</taxon>
    </lineage>
</organism>
<evidence type="ECO:0000256" key="1">
    <source>
        <dbReference type="ARBA" id="ARBA00004141"/>
    </source>
</evidence>
<feature type="transmembrane region" description="Helical" evidence="5">
    <location>
        <begin position="136"/>
        <end position="154"/>
    </location>
</feature>
<keyword evidence="4 5" id="KW-0472">Membrane</keyword>
<comment type="caution">
    <text evidence="6">The sequence shown here is derived from an EMBL/GenBank/DDBJ whole genome shotgun (WGS) entry which is preliminary data.</text>
</comment>
<dbReference type="Pfam" id="PF00939">
    <property type="entry name" value="Na_sulph_symp"/>
    <property type="match status" value="1"/>
</dbReference>
<dbReference type="GO" id="GO:0015556">
    <property type="term" value="F:C4-dicarboxylate transmembrane transporter activity"/>
    <property type="evidence" value="ECO:0007669"/>
    <property type="project" value="UniProtKB-ARBA"/>
</dbReference>
<evidence type="ECO:0000313" key="7">
    <source>
        <dbReference type="Proteomes" id="UP000265618"/>
    </source>
</evidence>
<feature type="non-terminal residue" evidence="6">
    <location>
        <position position="178"/>
    </location>
</feature>
<dbReference type="PANTHER" id="PTHR10283:SF82">
    <property type="entry name" value="SOLUTE CARRIER FAMILY 13 MEMBER 2"/>
    <property type="match status" value="1"/>
</dbReference>
<keyword evidence="7" id="KW-1185">Reference proteome</keyword>
<feature type="transmembrane region" description="Helical" evidence="5">
    <location>
        <begin position="47"/>
        <end position="71"/>
    </location>
</feature>
<comment type="subcellular location">
    <subcellularLocation>
        <location evidence="1">Membrane</location>
        <topology evidence="1">Multi-pass membrane protein</topology>
    </subcellularLocation>
</comment>
<protein>
    <submittedName>
        <fullName evidence="6">Sodium/sulphate symporter</fullName>
    </submittedName>
</protein>
<evidence type="ECO:0000256" key="5">
    <source>
        <dbReference type="SAM" id="Phobius"/>
    </source>
</evidence>